<keyword evidence="3" id="KW-1185">Reference proteome</keyword>
<reference evidence="3" key="1">
    <citation type="submission" date="2016-11" db="EMBL/GenBank/DDBJ databases">
        <authorList>
            <person name="Varghese N."/>
            <person name="Submissions S."/>
        </authorList>
    </citation>
    <scope>NUCLEOTIDE SEQUENCE [LARGE SCALE GENOMIC DNA]</scope>
    <source>
        <strain evidence="3">GAS401</strain>
    </source>
</reference>
<keyword evidence="1" id="KW-0812">Transmembrane</keyword>
<name>A0A1M7TBC3_9BRAD</name>
<dbReference type="RefSeq" id="WP_172805992.1">
    <property type="nucleotide sequence ID" value="NZ_LT670849.1"/>
</dbReference>
<organism evidence="2 3">
    <name type="scientific">Bradyrhizobium erythrophlei</name>
    <dbReference type="NCBI Taxonomy" id="1437360"/>
    <lineage>
        <taxon>Bacteria</taxon>
        <taxon>Pseudomonadati</taxon>
        <taxon>Pseudomonadota</taxon>
        <taxon>Alphaproteobacteria</taxon>
        <taxon>Hyphomicrobiales</taxon>
        <taxon>Nitrobacteraceae</taxon>
        <taxon>Bradyrhizobium</taxon>
    </lineage>
</organism>
<dbReference type="Proteomes" id="UP000184096">
    <property type="component" value="Chromosome I"/>
</dbReference>
<evidence type="ECO:0000313" key="3">
    <source>
        <dbReference type="Proteomes" id="UP000184096"/>
    </source>
</evidence>
<dbReference type="EMBL" id="LT670849">
    <property type="protein sequence ID" value="SHN67958.1"/>
    <property type="molecule type" value="Genomic_DNA"/>
</dbReference>
<keyword evidence="1" id="KW-1133">Transmembrane helix</keyword>
<sequence>MKTVRPDNSDPIPLRAQPQHVGTIMIRFVGLLLAAVVVLALIWSR</sequence>
<proteinExistence type="predicted"/>
<evidence type="ECO:0000313" key="2">
    <source>
        <dbReference type="EMBL" id="SHN67958.1"/>
    </source>
</evidence>
<dbReference type="AlphaFoldDB" id="A0A1M7TBC3"/>
<protein>
    <submittedName>
        <fullName evidence="2">Uncharacterized protein</fullName>
    </submittedName>
</protein>
<accession>A0A1M7TBC3</accession>
<keyword evidence="1" id="KW-0472">Membrane</keyword>
<gene>
    <name evidence="2" type="ORF">SAMN05444170_1265</name>
</gene>
<evidence type="ECO:0000256" key="1">
    <source>
        <dbReference type="SAM" id="Phobius"/>
    </source>
</evidence>
<feature type="transmembrane region" description="Helical" evidence="1">
    <location>
        <begin position="20"/>
        <end position="43"/>
    </location>
</feature>